<sequence>MGNVDNQQSTIESLDNLETGPRNVRSGRLRKMAARRWREPRGATVGFIWISCSGADGGDLSAVHGNDRWSPADSQRSHKGEFE</sequence>
<dbReference type="EMBL" id="JACEIK010002077">
    <property type="protein sequence ID" value="MCD9558910.1"/>
    <property type="molecule type" value="Genomic_DNA"/>
</dbReference>
<evidence type="ECO:0000313" key="3">
    <source>
        <dbReference type="Proteomes" id="UP000823775"/>
    </source>
</evidence>
<proteinExistence type="predicted"/>
<feature type="compositionally biased region" description="Polar residues" evidence="1">
    <location>
        <begin position="1"/>
        <end position="13"/>
    </location>
</feature>
<feature type="region of interest" description="Disordered" evidence="1">
    <location>
        <begin position="1"/>
        <end position="28"/>
    </location>
</feature>
<dbReference type="Proteomes" id="UP000823775">
    <property type="component" value="Unassembled WGS sequence"/>
</dbReference>
<comment type="caution">
    <text evidence="2">The sequence shown here is derived from an EMBL/GenBank/DDBJ whole genome shotgun (WGS) entry which is preliminary data.</text>
</comment>
<keyword evidence="3" id="KW-1185">Reference proteome</keyword>
<protein>
    <submittedName>
        <fullName evidence="2">Uncharacterized protein</fullName>
    </submittedName>
</protein>
<evidence type="ECO:0000256" key="1">
    <source>
        <dbReference type="SAM" id="MobiDB-lite"/>
    </source>
</evidence>
<organism evidence="2 3">
    <name type="scientific">Datura stramonium</name>
    <name type="common">Jimsonweed</name>
    <name type="synonym">Common thornapple</name>
    <dbReference type="NCBI Taxonomy" id="4076"/>
    <lineage>
        <taxon>Eukaryota</taxon>
        <taxon>Viridiplantae</taxon>
        <taxon>Streptophyta</taxon>
        <taxon>Embryophyta</taxon>
        <taxon>Tracheophyta</taxon>
        <taxon>Spermatophyta</taxon>
        <taxon>Magnoliopsida</taxon>
        <taxon>eudicotyledons</taxon>
        <taxon>Gunneridae</taxon>
        <taxon>Pentapetalae</taxon>
        <taxon>asterids</taxon>
        <taxon>lamiids</taxon>
        <taxon>Solanales</taxon>
        <taxon>Solanaceae</taxon>
        <taxon>Solanoideae</taxon>
        <taxon>Datureae</taxon>
        <taxon>Datura</taxon>
    </lineage>
</organism>
<name>A0ABS8UJU1_DATST</name>
<gene>
    <name evidence="2" type="ORF">HAX54_016600</name>
</gene>
<reference evidence="2 3" key="1">
    <citation type="journal article" date="2021" name="BMC Genomics">
        <title>Datura genome reveals duplications of psychoactive alkaloid biosynthetic genes and high mutation rate following tissue culture.</title>
        <authorList>
            <person name="Rajewski A."/>
            <person name="Carter-House D."/>
            <person name="Stajich J."/>
            <person name="Litt A."/>
        </authorList>
    </citation>
    <scope>NUCLEOTIDE SEQUENCE [LARGE SCALE GENOMIC DNA]</scope>
    <source>
        <strain evidence="2">AR-01</strain>
    </source>
</reference>
<feature type="region of interest" description="Disordered" evidence="1">
    <location>
        <begin position="60"/>
        <end position="83"/>
    </location>
</feature>
<accession>A0ABS8UJU1</accession>
<evidence type="ECO:0000313" key="2">
    <source>
        <dbReference type="EMBL" id="MCD9558910.1"/>
    </source>
</evidence>